<feature type="compositionally biased region" description="Basic and acidic residues" evidence="1">
    <location>
        <begin position="74"/>
        <end position="83"/>
    </location>
</feature>
<feature type="compositionally biased region" description="Polar residues" evidence="1">
    <location>
        <begin position="62"/>
        <end position="72"/>
    </location>
</feature>
<accession>A0A5J4X6I6</accession>
<name>A0A5J4X6I6_9EUKA</name>
<organism evidence="2 3">
    <name type="scientific">Streblomastix strix</name>
    <dbReference type="NCBI Taxonomy" id="222440"/>
    <lineage>
        <taxon>Eukaryota</taxon>
        <taxon>Metamonada</taxon>
        <taxon>Preaxostyla</taxon>
        <taxon>Oxymonadida</taxon>
        <taxon>Streblomastigidae</taxon>
        <taxon>Streblomastix</taxon>
    </lineage>
</organism>
<dbReference type="AlphaFoldDB" id="A0A5J4X6I6"/>
<feature type="compositionally biased region" description="Basic residues" evidence="1">
    <location>
        <begin position="97"/>
        <end position="108"/>
    </location>
</feature>
<feature type="compositionally biased region" description="Low complexity" evidence="1">
    <location>
        <begin position="48"/>
        <end position="61"/>
    </location>
</feature>
<proteinExistence type="predicted"/>
<reference evidence="2 3" key="1">
    <citation type="submission" date="2019-03" db="EMBL/GenBank/DDBJ databases">
        <title>Single cell metagenomics reveals metabolic interactions within the superorganism composed of flagellate Streblomastix strix and complex community of Bacteroidetes bacteria on its surface.</title>
        <authorList>
            <person name="Treitli S.C."/>
            <person name="Kolisko M."/>
            <person name="Husnik F."/>
            <person name="Keeling P."/>
            <person name="Hampl V."/>
        </authorList>
    </citation>
    <scope>NUCLEOTIDE SEQUENCE [LARGE SCALE GENOMIC DNA]</scope>
    <source>
        <strain evidence="2">ST1C</strain>
    </source>
</reference>
<sequence length="551" mass="65749">MSTRSRRRRRNKHWNRPSQSQPPLNKAKNNKTRPNQQQLQRMRDLVSQKQRNQQQNRQAKNSLTKPQANLLRNQPKETVENQSRKQRRKLKSESRKQRNKKRKQRKFAKIQEKKQMRDQMNRENYLSWIQHYEQISSGYTEFMLLSKPLNLGLLTQAINEARTRHSGIKLDFHNLTDATAITVDFYHNDIRSLEDIDKFIEYVYTHEKGRLFKCTFDFGVGIERKQMPENMKELLKNKKLIHKLQYIDGRYLVTYRIKLSDNNFSQLHAPMILFDRNSIDIFKEYVRSSILFMQEFGELTDAKEFIVAILSMQITSHRLPFPGKNMEELIKIHKKNNIIKYVHTDDDYNICFWYNLTCVTMPDSKDVEIDRHKRIAEEYPAFNWNDANKVAEKYNININCYEYVGEGFENNIQKPKYQRLISYTDIQVEGCKPYNILLLNDDIGNQHIMYIINVEKLIGLLICPICNNHAIYAKDENRHVQRKIDAHIKESNTSLAKLACLDEYSHVYKNFDIDTDYSPQTDDPSFNLTEIQWKYKVESYKEQDKLKNATY</sequence>
<comment type="caution">
    <text evidence="2">The sequence shown here is derived from an EMBL/GenBank/DDBJ whole genome shotgun (WGS) entry which is preliminary data.</text>
</comment>
<evidence type="ECO:0000313" key="3">
    <source>
        <dbReference type="Proteomes" id="UP000324800"/>
    </source>
</evidence>
<evidence type="ECO:0000313" key="2">
    <source>
        <dbReference type="EMBL" id="KAA6402643.1"/>
    </source>
</evidence>
<evidence type="ECO:0000256" key="1">
    <source>
        <dbReference type="SAM" id="MobiDB-lite"/>
    </source>
</evidence>
<dbReference type="Proteomes" id="UP000324800">
    <property type="component" value="Unassembled WGS sequence"/>
</dbReference>
<dbReference type="EMBL" id="SNRW01000206">
    <property type="protein sequence ID" value="KAA6402643.1"/>
    <property type="molecule type" value="Genomic_DNA"/>
</dbReference>
<feature type="region of interest" description="Disordered" evidence="1">
    <location>
        <begin position="1"/>
        <end position="116"/>
    </location>
</feature>
<gene>
    <name evidence="2" type="ORF">EZS28_001821</name>
</gene>
<protein>
    <submittedName>
        <fullName evidence="2">Uncharacterized protein</fullName>
    </submittedName>
</protein>
<feature type="compositionally biased region" description="Basic residues" evidence="1">
    <location>
        <begin position="1"/>
        <end position="15"/>
    </location>
</feature>